<dbReference type="Gene3D" id="3.90.70.50">
    <property type="entry name" value="Peptidase C10, streptopain"/>
    <property type="match status" value="1"/>
</dbReference>
<gene>
    <name evidence="9" type="ORF">EJ73_02736</name>
</gene>
<keyword evidence="10" id="KW-1185">Reference proteome</keyword>
<accession>A0A318HNY8</accession>
<evidence type="ECO:0000256" key="4">
    <source>
        <dbReference type="ARBA" id="ARBA00022801"/>
    </source>
</evidence>
<evidence type="ECO:0000256" key="5">
    <source>
        <dbReference type="ARBA" id="ARBA00022807"/>
    </source>
</evidence>
<dbReference type="InterPro" id="IPR038765">
    <property type="entry name" value="Papain-like_cys_pep_sf"/>
</dbReference>
<dbReference type="InterPro" id="IPR044934">
    <property type="entry name" value="Streptopain_sf"/>
</dbReference>
<dbReference type="STRING" id="1122991.GCA_000613445_00263"/>
<keyword evidence="5" id="KW-0788">Thiol protease</keyword>
<feature type="chain" id="PRO_5016329634" evidence="7">
    <location>
        <begin position="25"/>
        <end position="815"/>
    </location>
</feature>
<dbReference type="Proteomes" id="UP000248314">
    <property type="component" value="Unassembled WGS sequence"/>
</dbReference>
<dbReference type="Pfam" id="PF13734">
    <property type="entry name" value="Inhibitor_I69"/>
    <property type="match status" value="1"/>
</dbReference>
<comment type="caution">
    <text evidence="9">The sequence shown here is derived from an EMBL/GenBank/DDBJ whole genome shotgun (WGS) entry which is preliminary data.</text>
</comment>
<evidence type="ECO:0000313" key="10">
    <source>
        <dbReference type="Proteomes" id="UP000248314"/>
    </source>
</evidence>
<dbReference type="InterPro" id="IPR025896">
    <property type="entry name" value="Spi_Prtas-inh"/>
</dbReference>
<protein>
    <submittedName>
        <fullName evidence="9">Spi protease inhibitor</fullName>
    </submittedName>
</protein>
<keyword evidence="2" id="KW-0645">Protease</keyword>
<evidence type="ECO:0000259" key="8">
    <source>
        <dbReference type="Pfam" id="PF13734"/>
    </source>
</evidence>
<comment type="similarity">
    <text evidence="1">Belongs to the peptidase C10 family.</text>
</comment>
<evidence type="ECO:0000256" key="3">
    <source>
        <dbReference type="ARBA" id="ARBA00022729"/>
    </source>
</evidence>
<evidence type="ECO:0000256" key="7">
    <source>
        <dbReference type="SAM" id="SignalP"/>
    </source>
</evidence>
<keyword evidence="3 7" id="KW-0732">Signal</keyword>
<feature type="domain" description="Spi protease inhibitor" evidence="8">
    <location>
        <begin position="24"/>
        <end position="114"/>
    </location>
</feature>
<evidence type="ECO:0000256" key="2">
    <source>
        <dbReference type="ARBA" id="ARBA00022670"/>
    </source>
</evidence>
<dbReference type="Pfam" id="PF01640">
    <property type="entry name" value="Peptidase_C10"/>
    <property type="match status" value="1"/>
</dbReference>
<reference evidence="9 10" key="1">
    <citation type="submission" date="2018-05" db="EMBL/GenBank/DDBJ databases">
        <title>Genomic Encyclopedia of Type Strains, Phase I: the one thousand microbial genomes (KMG-I) project.</title>
        <authorList>
            <person name="Kyrpides N."/>
        </authorList>
    </citation>
    <scope>NUCLEOTIDE SEQUENCE [LARGE SCALE GENOMIC DNA]</scope>
    <source>
        <strain evidence="9 10">DSM 15611</strain>
    </source>
</reference>
<evidence type="ECO:0000313" key="9">
    <source>
        <dbReference type="EMBL" id="PXX16649.1"/>
    </source>
</evidence>
<name>A0A318HNY8_9BACT</name>
<dbReference type="SUPFAM" id="SSF54001">
    <property type="entry name" value="Cysteine proteinases"/>
    <property type="match status" value="1"/>
</dbReference>
<keyword evidence="4" id="KW-0378">Hydrolase</keyword>
<dbReference type="AlphaFoldDB" id="A0A318HNY8"/>
<dbReference type="GO" id="GO:0008234">
    <property type="term" value="F:cysteine-type peptidase activity"/>
    <property type="evidence" value="ECO:0007669"/>
    <property type="project" value="UniProtKB-KW"/>
</dbReference>
<proteinExistence type="inferred from homology"/>
<dbReference type="RefSeq" id="WP_232227471.1">
    <property type="nucleotide sequence ID" value="NZ_BAIZ01000073.1"/>
</dbReference>
<dbReference type="EMBL" id="QJJX01000060">
    <property type="protein sequence ID" value="PXX16649.1"/>
    <property type="molecule type" value="Genomic_DNA"/>
</dbReference>
<feature type="signal peptide" evidence="7">
    <location>
        <begin position="1"/>
        <end position="24"/>
    </location>
</feature>
<feature type="active site" description="Nucleophile" evidence="6">
    <location>
        <position position="166"/>
    </location>
</feature>
<feature type="active site" description="Proton acceptor" evidence="6">
    <location>
        <position position="296"/>
    </location>
</feature>
<dbReference type="GO" id="GO:0006508">
    <property type="term" value="P:proteolysis"/>
    <property type="evidence" value="ECO:0007669"/>
    <property type="project" value="UniProtKB-KW"/>
</dbReference>
<evidence type="ECO:0000256" key="1">
    <source>
        <dbReference type="ARBA" id="ARBA00009693"/>
    </source>
</evidence>
<dbReference type="InterPro" id="IPR000200">
    <property type="entry name" value="Peptidase_C10"/>
</dbReference>
<sequence length="815" mass="91867">MNRKPMRALLLLLAMLSNTMLMNANPITKGQATSIASKYISNPTLTKNTVATRSLQGTSSPAYYIFTNSSDNKFVIISGESALNELVAYGDNMSKDASNQPPYFKTFLKAYEQVVNAVRTKGVKATAQPMPIKRKVEPLLTCKWSQYYPFNKYTPVISGRTTPTGCVATATAQVMYYHKWPKTRPADYVRTEGDDAWKSTTYWWDDMKDTAGKMYSKRSEQAVGVFMRDIGSAVRMRYYHKGSDSNLQYACNALRDKFDYTVRYLDKDVLPANEFHSEVMQELSNGYPVLVVGGPHAFVYDGYDERGFIHTNWGWGGESDGYFDINTIYLNVHGFALSGTFWDDMSVVFAHPNNGKASRFKDIERGLDARTTTAFTISKTDATRQERLSAKISKLGSYSSVKGELGVFTGKVALALYNDKNQQVKIYPSVGDNVVWASIFTNMTFEVYDIHFDNMANGNYRLVPVYSEMLNATTKQNGPWKPINHANEMQVKLTSNAVHVETGNPHDVVVIEKRPSVLAPFYEDSGNMAAFSFTMYNPGREEVRGDLVMKLTNVRTKQVFNGYLLTPNVVAQRLGRTSFTINMLAQYFNSGRVGALAQGKYSVDFAIKVKRNGAEVVVPIDMKEPFEIEVLPYVNRGSIQFNLVDYLVDGENANYSIFQLNKIRQISLQVHAKVSGYQIKNGYRGSLYYRLFDLTSDKWIDLGVVNNVYLPCDVANNAVQTRISFAASKLEPNHSYEIHLEIERDGKREDIWNPQTMRNVFYTVGEMKVTSIDGVENKNVKPKHIFSINGVRQTQAWDALPAGVYVVDGKKVIKK</sequence>
<organism evidence="9 10">
    <name type="scientific">Hoylesella shahii DSM 15611 = JCM 12083</name>
    <dbReference type="NCBI Taxonomy" id="1122991"/>
    <lineage>
        <taxon>Bacteria</taxon>
        <taxon>Pseudomonadati</taxon>
        <taxon>Bacteroidota</taxon>
        <taxon>Bacteroidia</taxon>
        <taxon>Bacteroidales</taxon>
        <taxon>Prevotellaceae</taxon>
        <taxon>Hoylesella</taxon>
    </lineage>
</organism>
<dbReference type="PRINTS" id="PR00797">
    <property type="entry name" value="STREPTOPAIN"/>
</dbReference>
<evidence type="ECO:0000256" key="6">
    <source>
        <dbReference type="PIRSR" id="PIRSR600200-1"/>
    </source>
</evidence>